<dbReference type="Ensembl" id="ENSSORT00005057227.1">
    <property type="protein sequence ID" value="ENSSORP00005055938.1"/>
    <property type="gene ID" value="ENSSORG00005024923.1"/>
</dbReference>
<dbReference type="InterPro" id="IPR036179">
    <property type="entry name" value="Ig-like_dom_sf"/>
</dbReference>
<dbReference type="InterPro" id="IPR003597">
    <property type="entry name" value="Ig_C1-set"/>
</dbReference>
<dbReference type="InParanoid" id="A0A673CVE8"/>
<feature type="domain" description="Ig-like" evidence="3">
    <location>
        <begin position="23"/>
        <end position="124"/>
    </location>
</feature>
<evidence type="ECO:0000259" key="3">
    <source>
        <dbReference type="PROSITE" id="PS50835"/>
    </source>
</evidence>
<reference evidence="4" key="3">
    <citation type="submission" date="2025-09" db="UniProtKB">
        <authorList>
            <consortium name="Ensembl"/>
        </authorList>
    </citation>
    <scope>IDENTIFICATION</scope>
</reference>
<dbReference type="Pfam" id="PF07654">
    <property type="entry name" value="C1-set"/>
    <property type="match status" value="1"/>
</dbReference>
<evidence type="ECO:0000256" key="2">
    <source>
        <dbReference type="SAM" id="SignalP"/>
    </source>
</evidence>
<dbReference type="SMART" id="SM00407">
    <property type="entry name" value="IGc1"/>
    <property type="match status" value="1"/>
</dbReference>
<evidence type="ECO:0000313" key="4">
    <source>
        <dbReference type="Ensembl" id="ENSSORP00005055938.1"/>
    </source>
</evidence>
<organism evidence="4 5">
    <name type="scientific">Sphaeramia orbicularis</name>
    <name type="common">orbiculate cardinalfish</name>
    <dbReference type="NCBI Taxonomy" id="375764"/>
    <lineage>
        <taxon>Eukaryota</taxon>
        <taxon>Metazoa</taxon>
        <taxon>Chordata</taxon>
        <taxon>Craniata</taxon>
        <taxon>Vertebrata</taxon>
        <taxon>Euteleostomi</taxon>
        <taxon>Actinopterygii</taxon>
        <taxon>Neopterygii</taxon>
        <taxon>Teleostei</taxon>
        <taxon>Neoteleostei</taxon>
        <taxon>Acanthomorphata</taxon>
        <taxon>Gobiaria</taxon>
        <taxon>Kurtiformes</taxon>
        <taxon>Apogonoidei</taxon>
        <taxon>Apogonidae</taxon>
        <taxon>Apogoninae</taxon>
        <taxon>Sphaeramia</taxon>
    </lineage>
</organism>
<keyword evidence="5" id="KW-1185">Reference proteome</keyword>
<dbReference type="PANTHER" id="PTHR23411">
    <property type="entry name" value="TAPASIN"/>
    <property type="match status" value="1"/>
</dbReference>
<dbReference type="InterPro" id="IPR050380">
    <property type="entry name" value="Immune_Resp_Modulators"/>
</dbReference>
<evidence type="ECO:0000313" key="5">
    <source>
        <dbReference type="Proteomes" id="UP000472271"/>
    </source>
</evidence>
<evidence type="ECO:0000256" key="1">
    <source>
        <dbReference type="ARBA" id="ARBA00023319"/>
    </source>
</evidence>
<reference evidence="4" key="2">
    <citation type="submission" date="2025-08" db="UniProtKB">
        <authorList>
            <consortium name="Ensembl"/>
        </authorList>
    </citation>
    <scope>IDENTIFICATION</scope>
</reference>
<feature type="chain" id="PRO_5025631393" description="Ig-like domain-containing protein" evidence="2">
    <location>
        <begin position="20"/>
        <end position="128"/>
    </location>
</feature>
<reference evidence="4" key="1">
    <citation type="submission" date="2019-06" db="EMBL/GenBank/DDBJ databases">
        <authorList>
            <consortium name="Wellcome Sanger Institute Data Sharing"/>
        </authorList>
    </citation>
    <scope>NUCLEOTIDE SEQUENCE [LARGE SCALE GENOMIC DNA]</scope>
</reference>
<dbReference type="InterPro" id="IPR007110">
    <property type="entry name" value="Ig-like_dom"/>
</dbReference>
<dbReference type="Proteomes" id="UP000472271">
    <property type="component" value="Chromosome 19"/>
</dbReference>
<dbReference type="AlphaFoldDB" id="A0A673CVE8"/>
<dbReference type="Gene3D" id="2.60.40.10">
    <property type="entry name" value="Immunoglobulins"/>
    <property type="match status" value="1"/>
</dbReference>
<accession>A0A673CVE8</accession>
<protein>
    <recommendedName>
        <fullName evidence="3">Ig-like domain-containing protein</fullName>
    </recommendedName>
</protein>
<sequence length="128" mass="14293">MLLLVSLVSFVFHSAYTDANILPSVSIPASPTVSVPQQWVVLERESHLKCHAVGFYPPPVSFSWIRDGREIQPPYQVEGEQTADGFYTAEANLTFWPSRDDQNVTFGCKVSHNASNVLADMKLKQQNP</sequence>
<keyword evidence="2" id="KW-0732">Signal</keyword>
<keyword evidence="1" id="KW-0393">Immunoglobulin domain</keyword>
<feature type="signal peptide" evidence="2">
    <location>
        <begin position="1"/>
        <end position="19"/>
    </location>
</feature>
<name>A0A673CVE8_9TELE</name>
<dbReference type="PROSITE" id="PS50835">
    <property type="entry name" value="IG_LIKE"/>
    <property type="match status" value="1"/>
</dbReference>
<dbReference type="InterPro" id="IPR013783">
    <property type="entry name" value="Ig-like_fold"/>
</dbReference>
<dbReference type="SUPFAM" id="SSF48726">
    <property type="entry name" value="Immunoglobulin"/>
    <property type="match status" value="1"/>
</dbReference>
<proteinExistence type="predicted"/>